<proteinExistence type="predicted"/>
<sequence>MHPDFWRAPPVRALLAARDIGGTIRLARERHGWKQADLARRAGYSASTISRLENNLAAGIDLVKIRAVCDAVAMPAQIVGELLGLDQPGGTTVVGTVAPVALEDPMRRRTLIAAAGLAVPLSLAPLDEALALLPDAGPATLQQVTRRLVRARQQWDNGELITLIDELPALLASAHHAAELSQEPSGWALIAACYDLAAEALNKVGAAPQSRITADRAVLYAARSEDPVAMASAARTLGIVLRHEGRHELAERVTLQAAGRVADAGLGTAALAATYAQMLCTSAYNAALADDRDRALDMIAEAKGAARRLPTRPGQAPGAARFRIDAPQVDLYEVGVRWALGDAGHALAAGRHLQPGMFPTPERRARLHTDMARAEWQRGHAEQAVRRLLAAHAQAPAEMGGRPAIRAMAVEVVARHPRVSGVRELAAIVGRGRA</sequence>
<gene>
    <name evidence="2" type="ORF">ACFPZN_04175</name>
</gene>
<reference evidence="3" key="1">
    <citation type="journal article" date="2019" name="Int. J. Syst. Evol. Microbiol.">
        <title>The Global Catalogue of Microorganisms (GCM) 10K type strain sequencing project: providing services to taxonomists for standard genome sequencing and annotation.</title>
        <authorList>
            <consortium name="The Broad Institute Genomics Platform"/>
            <consortium name="The Broad Institute Genome Sequencing Center for Infectious Disease"/>
            <person name="Wu L."/>
            <person name="Ma J."/>
        </authorList>
    </citation>
    <scope>NUCLEOTIDE SEQUENCE [LARGE SCALE GENOMIC DNA]</scope>
    <source>
        <strain evidence="3">KCTC 42087</strain>
    </source>
</reference>
<dbReference type="Proteomes" id="UP001596074">
    <property type="component" value="Unassembled WGS sequence"/>
</dbReference>
<dbReference type="PROSITE" id="PS50943">
    <property type="entry name" value="HTH_CROC1"/>
    <property type="match status" value="1"/>
</dbReference>
<dbReference type="InterPro" id="IPR001387">
    <property type="entry name" value="Cro/C1-type_HTH"/>
</dbReference>
<comment type="caution">
    <text evidence="2">The sequence shown here is derived from an EMBL/GenBank/DDBJ whole genome shotgun (WGS) entry which is preliminary data.</text>
</comment>
<dbReference type="SUPFAM" id="SSF47413">
    <property type="entry name" value="lambda repressor-like DNA-binding domains"/>
    <property type="match status" value="1"/>
</dbReference>
<evidence type="ECO:0000313" key="3">
    <source>
        <dbReference type="Proteomes" id="UP001596074"/>
    </source>
</evidence>
<accession>A0ABW0ZND3</accession>
<evidence type="ECO:0000259" key="1">
    <source>
        <dbReference type="PROSITE" id="PS50943"/>
    </source>
</evidence>
<feature type="domain" description="HTH cro/C1-type" evidence="1">
    <location>
        <begin position="24"/>
        <end position="79"/>
    </location>
</feature>
<dbReference type="CDD" id="cd00093">
    <property type="entry name" value="HTH_XRE"/>
    <property type="match status" value="1"/>
</dbReference>
<keyword evidence="3" id="KW-1185">Reference proteome</keyword>
<dbReference type="SMART" id="SM00530">
    <property type="entry name" value="HTH_XRE"/>
    <property type="match status" value="1"/>
</dbReference>
<dbReference type="Gene3D" id="1.10.260.40">
    <property type="entry name" value="lambda repressor-like DNA-binding domains"/>
    <property type="match status" value="1"/>
</dbReference>
<protein>
    <submittedName>
        <fullName evidence="2">Helix-turn-helix domain-containing protein</fullName>
    </submittedName>
</protein>
<name>A0ABW0ZND3_9ACTN</name>
<organism evidence="2 3">
    <name type="scientific">Actinomadura rugatobispora</name>
    <dbReference type="NCBI Taxonomy" id="1994"/>
    <lineage>
        <taxon>Bacteria</taxon>
        <taxon>Bacillati</taxon>
        <taxon>Actinomycetota</taxon>
        <taxon>Actinomycetes</taxon>
        <taxon>Streptosporangiales</taxon>
        <taxon>Thermomonosporaceae</taxon>
        <taxon>Actinomadura</taxon>
    </lineage>
</organism>
<dbReference type="RefSeq" id="WP_378280292.1">
    <property type="nucleotide sequence ID" value="NZ_JBHSON010000004.1"/>
</dbReference>
<dbReference type="InterPro" id="IPR010982">
    <property type="entry name" value="Lambda_DNA-bd_dom_sf"/>
</dbReference>
<evidence type="ECO:0000313" key="2">
    <source>
        <dbReference type="EMBL" id="MFC5744806.1"/>
    </source>
</evidence>
<dbReference type="Pfam" id="PF13560">
    <property type="entry name" value="HTH_31"/>
    <property type="match status" value="1"/>
</dbReference>
<dbReference type="EMBL" id="JBHSON010000004">
    <property type="protein sequence ID" value="MFC5744806.1"/>
    <property type="molecule type" value="Genomic_DNA"/>
</dbReference>